<dbReference type="UniPathway" id="UPA00232"/>
<dbReference type="InterPro" id="IPR007440">
    <property type="entry name" value="Chorismate--pyruvate_lyase"/>
</dbReference>
<keyword evidence="4 5" id="KW-0670">Pyruvate</keyword>
<comment type="function">
    <text evidence="5">Removes the pyruvyl group from chorismate, with concomitant aromatization of the ring, to provide 4-hydroxybenzoate (4HB) for the ubiquinone pathway.</text>
</comment>
<dbReference type="EMBL" id="CP011451">
    <property type="protein sequence ID" value="AKH37007.1"/>
    <property type="molecule type" value="Genomic_DNA"/>
</dbReference>
<comment type="subcellular location">
    <subcellularLocation>
        <location evidence="5">Cytoplasm</location>
    </subcellularLocation>
</comment>
<comment type="catalytic activity">
    <reaction evidence="5">
        <text>chorismate = 4-hydroxybenzoate + pyruvate</text>
        <dbReference type="Rhea" id="RHEA:16505"/>
        <dbReference type="ChEBI" id="CHEBI:15361"/>
        <dbReference type="ChEBI" id="CHEBI:17879"/>
        <dbReference type="ChEBI" id="CHEBI:29748"/>
        <dbReference type="EC" id="4.1.3.40"/>
    </reaction>
</comment>
<protein>
    <recommendedName>
        <fullName evidence="5">Probable chorismate pyruvate-lyase</fullName>
        <shortName evidence="5">CL</shortName>
        <shortName evidence="5">CPL</shortName>
        <ecNumber evidence="5">4.1.3.40</ecNumber>
    </recommendedName>
</protein>
<dbReference type="Proteomes" id="UP000324176">
    <property type="component" value="Unassembled WGS sequence"/>
</dbReference>
<keyword evidence="1 5" id="KW-0963">Cytoplasm</keyword>
<reference evidence="6 8" key="2">
    <citation type="journal article" date="2016" name="Genome Announc.">
        <title>Genome Sequence of Nitrosomonas communis Strain Nm2, a Mesophilic Ammonia-Oxidizing Bacterium Isolated from Mediterranean Soil.</title>
        <authorList>
            <person name="Kozlowski J.A."/>
            <person name="Kits K.D."/>
            <person name="Stein L.Y."/>
        </authorList>
    </citation>
    <scope>NUCLEOTIDE SEQUENCE [LARGE SCALE GENOMIC DNA]</scope>
    <source>
        <strain evidence="6 8">Nm2</strain>
    </source>
</reference>
<keyword evidence="8" id="KW-1185">Reference proteome</keyword>
<dbReference type="PANTHER" id="PTHR38683">
    <property type="entry name" value="CHORISMATE PYRUVATE-LYASE"/>
    <property type="match status" value="1"/>
</dbReference>
<dbReference type="Pfam" id="PF04345">
    <property type="entry name" value="Chor_lyase"/>
    <property type="match status" value="1"/>
</dbReference>
<dbReference type="GO" id="GO:0008813">
    <property type="term" value="F:chorismate lyase activity"/>
    <property type="evidence" value="ECO:0007669"/>
    <property type="project" value="UniProtKB-UniRule"/>
</dbReference>
<reference evidence="7 9" key="3">
    <citation type="submission" date="2019-07" db="EMBL/GenBank/DDBJ databases">
        <title>Active sludge and wastewater microbial communities from Klosterneuburg, Austria.</title>
        <authorList>
            <person name="Wagner M."/>
        </authorList>
    </citation>
    <scope>NUCLEOTIDE SEQUENCE [LARGE SCALE GENOMIC DNA]</scope>
    <source>
        <strain evidence="7 9">Nm2</strain>
    </source>
</reference>
<evidence type="ECO:0000313" key="6">
    <source>
        <dbReference type="EMBL" id="AKH37007.1"/>
    </source>
</evidence>
<comment type="pathway">
    <text evidence="5">Cofactor biosynthesis; ubiquinone biosynthesis.</text>
</comment>
<proteinExistence type="inferred from homology"/>
<dbReference type="PANTHER" id="PTHR38683:SF1">
    <property type="entry name" value="CHORISMATE PYRUVATE-LYASE"/>
    <property type="match status" value="1"/>
</dbReference>
<evidence type="ECO:0000256" key="5">
    <source>
        <dbReference type="HAMAP-Rule" id="MF_01632"/>
    </source>
</evidence>
<accession>A0A0F7KDX0</accession>
<sequence length="180" mass="20784">MSAHQPLTWHPVPVNAAVNIRWWLLHRDSLTQLIQQRCSKFWVDPVFQSLAPACTDELVMMNLRDSELALVREVYLYCNDTPVVFAHSVVARKHLQGAWRGLSRLGNRSLGTLLFTNPLIKRAEFGYKQLNIHHPLFKRACQRLQAPPLSLWARRSLFMLQGQPILVTEVFLPAILRLKI</sequence>
<feature type="binding site" evidence="5">
    <location>
        <position position="110"/>
    </location>
    <ligand>
        <name>substrate</name>
    </ligand>
</feature>
<evidence type="ECO:0000256" key="2">
    <source>
        <dbReference type="ARBA" id="ARBA00022688"/>
    </source>
</evidence>
<feature type="binding site" evidence="5">
    <location>
        <position position="169"/>
    </location>
    <ligand>
        <name>substrate</name>
    </ligand>
</feature>
<evidence type="ECO:0000256" key="4">
    <source>
        <dbReference type="ARBA" id="ARBA00023317"/>
    </source>
</evidence>
<dbReference type="OrthoDB" id="8606430at2"/>
<dbReference type="Gene3D" id="3.40.1410.10">
    <property type="entry name" value="Chorismate lyase-like"/>
    <property type="match status" value="1"/>
</dbReference>
<dbReference type="GO" id="GO:0042866">
    <property type="term" value="P:pyruvate biosynthetic process"/>
    <property type="evidence" value="ECO:0007669"/>
    <property type="project" value="UniProtKB-UniRule"/>
</dbReference>
<feature type="binding site" evidence="5">
    <location>
        <position position="72"/>
    </location>
    <ligand>
        <name>substrate</name>
    </ligand>
</feature>
<organism evidence="6 8">
    <name type="scientific">Nitrosomonas communis</name>
    <dbReference type="NCBI Taxonomy" id="44574"/>
    <lineage>
        <taxon>Bacteria</taxon>
        <taxon>Pseudomonadati</taxon>
        <taxon>Pseudomonadota</taxon>
        <taxon>Betaproteobacteria</taxon>
        <taxon>Nitrosomonadales</taxon>
        <taxon>Nitrosomonadaceae</taxon>
        <taxon>Nitrosomonas</taxon>
    </lineage>
</organism>
<dbReference type="EMBL" id="VNHT01000003">
    <property type="protein sequence ID" value="TYP93229.1"/>
    <property type="molecule type" value="Genomic_DNA"/>
</dbReference>
<dbReference type="GO" id="GO:0005829">
    <property type="term" value="C:cytosol"/>
    <property type="evidence" value="ECO:0007669"/>
    <property type="project" value="TreeGrafter"/>
</dbReference>
<dbReference type="AlphaFoldDB" id="A0A0F7KDX0"/>
<evidence type="ECO:0000256" key="3">
    <source>
        <dbReference type="ARBA" id="ARBA00023239"/>
    </source>
</evidence>
<dbReference type="KEGG" id="nco:AAW31_03015"/>
<evidence type="ECO:0000256" key="1">
    <source>
        <dbReference type="ARBA" id="ARBA00022490"/>
    </source>
</evidence>
<dbReference type="EC" id="4.1.3.40" evidence="5"/>
<dbReference type="InterPro" id="IPR028978">
    <property type="entry name" value="Chorismate_lyase_/UTRA_dom_sf"/>
</dbReference>
<dbReference type="HAMAP" id="MF_01632">
    <property type="entry name" value="UbiC"/>
    <property type="match status" value="1"/>
</dbReference>
<evidence type="ECO:0000313" key="7">
    <source>
        <dbReference type="EMBL" id="TYP93229.1"/>
    </source>
</evidence>
<dbReference type="GO" id="GO:0006744">
    <property type="term" value="P:ubiquinone biosynthetic process"/>
    <property type="evidence" value="ECO:0007669"/>
    <property type="project" value="UniProtKB-UniRule"/>
</dbReference>
<dbReference type="RefSeq" id="WP_046849102.1">
    <property type="nucleotide sequence ID" value="NZ_CP011451.1"/>
</dbReference>
<comment type="similarity">
    <text evidence="5">Belongs to the UbiC family.</text>
</comment>
<dbReference type="SUPFAM" id="SSF64288">
    <property type="entry name" value="Chorismate lyase-like"/>
    <property type="match status" value="1"/>
</dbReference>
<name>A0A0F7KDX0_9PROT</name>
<evidence type="ECO:0000313" key="8">
    <source>
        <dbReference type="Proteomes" id="UP000034156"/>
    </source>
</evidence>
<gene>
    <name evidence="5" type="primary">ubiC</name>
    <name evidence="6" type="ORF">AAW31_03015</name>
    <name evidence="7" type="ORF">BCL69_100339</name>
</gene>
<evidence type="ECO:0000313" key="9">
    <source>
        <dbReference type="Proteomes" id="UP000324176"/>
    </source>
</evidence>
<reference evidence="8" key="1">
    <citation type="submission" date="2015-05" db="EMBL/GenBank/DDBJ databases">
        <title>Draft genome of Nitrosomonas communis strain Nm2.</title>
        <authorList>
            <person name="Kozlowski J.A."/>
            <person name="Kits K.D."/>
            <person name="Stein L.Y."/>
        </authorList>
    </citation>
    <scope>NUCLEOTIDE SEQUENCE [LARGE SCALE GENOMIC DNA]</scope>
    <source>
        <strain evidence="8">Nm2</strain>
    </source>
</reference>
<dbReference type="PATRIC" id="fig|44574.3.peg.716"/>
<comment type="caution">
    <text evidence="5">Lacks conserved residue(s) required for the propagation of feature annotation.</text>
</comment>
<dbReference type="Proteomes" id="UP000034156">
    <property type="component" value="Chromosome"/>
</dbReference>
<keyword evidence="2 5" id="KW-0831">Ubiquinone biosynthesis</keyword>
<keyword evidence="3 5" id="KW-0456">Lyase</keyword>